<protein>
    <submittedName>
        <fullName evidence="1">1 4-alpha-glucan-branching enzyme 3ic/amyloplastic isoform X2</fullName>
    </submittedName>
</protein>
<dbReference type="EMBL" id="GGEC01042838">
    <property type="protein sequence ID" value="MBX23322.1"/>
    <property type="molecule type" value="Transcribed_RNA"/>
</dbReference>
<organism evidence="1">
    <name type="scientific">Rhizophora mucronata</name>
    <name type="common">Asiatic mangrove</name>
    <dbReference type="NCBI Taxonomy" id="61149"/>
    <lineage>
        <taxon>Eukaryota</taxon>
        <taxon>Viridiplantae</taxon>
        <taxon>Streptophyta</taxon>
        <taxon>Embryophyta</taxon>
        <taxon>Tracheophyta</taxon>
        <taxon>Spermatophyta</taxon>
        <taxon>Magnoliopsida</taxon>
        <taxon>eudicotyledons</taxon>
        <taxon>Gunneridae</taxon>
        <taxon>Pentapetalae</taxon>
        <taxon>rosids</taxon>
        <taxon>fabids</taxon>
        <taxon>Malpighiales</taxon>
        <taxon>Rhizophoraceae</taxon>
        <taxon>Rhizophora</taxon>
    </lineage>
</organism>
<reference evidence="1" key="1">
    <citation type="submission" date="2018-02" db="EMBL/GenBank/DDBJ databases">
        <title>Rhizophora mucronata_Transcriptome.</title>
        <authorList>
            <person name="Meera S.P."/>
            <person name="Sreeshan A."/>
            <person name="Augustine A."/>
        </authorList>
    </citation>
    <scope>NUCLEOTIDE SEQUENCE</scope>
    <source>
        <tissue evidence="1">Leaf</tissue>
    </source>
</reference>
<accession>A0A2P2LZC1</accession>
<evidence type="ECO:0000313" key="1">
    <source>
        <dbReference type="EMBL" id="MBX23322.1"/>
    </source>
</evidence>
<name>A0A2P2LZC1_RHIMU</name>
<sequence>MRNDFGTFGRVLFHL</sequence>
<proteinExistence type="predicted"/>